<dbReference type="GeneID" id="28897637"/>
<organism evidence="2 3">
    <name type="scientific">Xylona heveae (strain CBS 132557 / TC161)</name>
    <dbReference type="NCBI Taxonomy" id="1328760"/>
    <lineage>
        <taxon>Eukaryota</taxon>
        <taxon>Fungi</taxon>
        <taxon>Dikarya</taxon>
        <taxon>Ascomycota</taxon>
        <taxon>Pezizomycotina</taxon>
        <taxon>Xylonomycetes</taxon>
        <taxon>Xylonales</taxon>
        <taxon>Xylonaceae</taxon>
        <taxon>Xylona</taxon>
    </lineage>
</organism>
<evidence type="ECO:0000313" key="3">
    <source>
        <dbReference type="Proteomes" id="UP000076632"/>
    </source>
</evidence>
<name>A0A165GRB3_XYLHT</name>
<protein>
    <submittedName>
        <fullName evidence="2">Uncharacterized protein</fullName>
    </submittedName>
</protein>
<feature type="compositionally biased region" description="Polar residues" evidence="1">
    <location>
        <begin position="212"/>
        <end position="223"/>
    </location>
</feature>
<dbReference type="OMA" id="ELDKRAW"/>
<reference evidence="2 3" key="1">
    <citation type="journal article" date="2016" name="Fungal Biol.">
        <title>The genome of Xylona heveae provides a window into fungal endophytism.</title>
        <authorList>
            <person name="Gazis R."/>
            <person name="Kuo A."/>
            <person name="Riley R."/>
            <person name="LaButti K."/>
            <person name="Lipzen A."/>
            <person name="Lin J."/>
            <person name="Amirebrahimi M."/>
            <person name="Hesse C.N."/>
            <person name="Spatafora J.W."/>
            <person name="Henrissat B."/>
            <person name="Hainaut M."/>
            <person name="Grigoriev I.V."/>
            <person name="Hibbett D.S."/>
        </authorList>
    </citation>
    <scope>NUCLEOTIDE SEQUENCE [LARGE SCALE GENOMIC DNA]</scope>
    <source>
        <strain evidence="2 3">TC161</strain>
    </source>
</reference>
<evidence type="ECO:0000313" key="2">
    <source>
        <dbReference type="EMBL" id="KZF22496.1"/>
    </source>
</evidence>
<dbReference type="EMBL" id="KV407458">
    <property type="protein sequence ID" value="KZF22496.1"/>
    <property type="molecule type" value="Genomic_DNA"/>
</dbReference>
<dbReference type="Proteomes" id="UP000076632">
    <property type="component" value="Unassembled WGS sequence"/>
</dbReference>
<accession>A0A165GRB3</accession>
<feature type="compositionally biased region" description="Polar residues" evidence="1">
    <location>
        <begin position="58"/>
        <end position="75"/>
    </location>
</feature>
<proteinExistence type="predicted"/>
<feature type="compositionally biased region" description="Basic and acidic residues" evidence="1">
    <location>
        <begin position="262"/>
        <end position="272"/>
    </location>
</feature>
<feature type="compositionally biased region" description="Low complexity" evidence="1">
    <location>
        <begin position="12"/>
        <end position="26"/>
    </location>
</feature>
<evidence type="ECO:0000256" key="1">
    <source>
        <dbReference type="SAM" id="MobiDB-lite"/>
    </source>
</evidence>
<feature type="compositionally biased region" description="Polar residues" evidence="1">
    <location>
        <begin position="242"/>
        <end position="258"/>
    </location>
</feature>
<feature type="compositionally biased region" description="Low complexity" evidence="1">
    <location>
        <begin position="84"/>
        <end position="93"/>
    </location>
</feature>
<gene>
    <name evidence="2" type="ORF">L228DRAFT_246800</name>
</gene>
<feature type="region of interest" description="Disordered" evidence="1">
    <location>
        <begin position="211"/>
        <end position="273"/>
    </location>
</feature>
<feature type="region of interest" description="Disordered" evidence="1">
    <location>
        <begin position="287"/>
        <end position="308"/>
    </location>
</feature>
<dbReference type="STRING" id="1328760.A0A165GRB3"/>
<feature type="region of interest" description="Disordered" evidence="1">
    <location>
        <begin position="49"/>
        <end position="106"/>
    </location>
</feature>
<feature type="compositionally biased region" description="Basic and acidic residues" evidence="1">
    <location>
        <begin position="227"/>
        <end position="237"/>
    </location>
</feature>
<dbReference type="InParanoid" id="A0A165GRB3"/>
<dbReference type="OrthoDB" id="514070at2759"/>
<dbReference type="AlphaFoldDB" id="A0A165GRB3"/>
<feature type="region of interest" description="Disordered" evidence="1">
    <location>
        <begin position="1"/>
        <end position="26"/>
    </location>
</feature>
<sequence>MAKMPDLRKAGLTSPTTISSSSSNNNLSVLQNIFNNDEKLAKQILNAAKRVSKKRSAPTATESSNNDATPSSGASHGQKRRKTSASTFSSSISGNLPGLEKEEQEDALRLPEMPTSMTEEELSNTILHTNRAPLVLAFAVVLLKYTMPEQPLSSRLSLAQAYVSISSRSRAVSLGLESGKSAEEEGWGQGQPVVRVMGKDICVLRRWDYETDSSGLGKSTSDNGAGEETKQNEEESGLHSGDNASQKEQNASLDSSSGPAHESQHQEQEQDQNRAPALWGLDLEALKASNTKPGGTATRDRGKGSITYGHLPIYTPQSARDYLLRSFASGAHAKGSTATTGSPREGQSRAQRKGQGQASAAAAEKERNLGLLLKALDLLYASWAPVMSAEELDRKSWPWYAQVRPAVEHGVAGWGGKNEVKLGDILALRRRT</sequence>
<feature type="region of interest" description="Disordered" evidence="1">
    <location>
        <begin position="331"/>
        <end position="362"/>
    </location>
</feature>
<keyword evidence="3" id="KW-1185">Reference proteome</keyword>
<dbReference type="RefSeq" id="XP_018188051.1">
    <property type="nucleotide sequence ID" value="XM_018332500.1"/>
</dbReference>